<evidence type="ECO:0000256" key="5">
    <source>
        <dbReference type="ARBA" id="ARBA00022777"/>
    </source>
</evidence>
<dbReference type="GO" id="GO:0005886">
    <property type="term" value="C:plasma membrane"/>
    <property type="evidence" value="ECO:0007669"/>
    <property type="project" value="TreeGrafter"/>
</dbReference>
<dbReference type="NCBIfam" id="NF041735">
    <property type="entry name" value="hist_kin_RppB"/>
    <property type="match status" value="1"/>
</dbReference>
<reference evidence="11" key="2">
    <citation type="journal article" date="2022" name="Microbiol. Resour. Announc.">
        <title>Metagenome Sequencing to Explore Phylogenomics of Terrestrial Cyanobacteria.</title>
        <authorList>
            <person name="Ward R.D."/>
            <person name="Stajich J.E."/>
            <person name="Johansen J.R."/>
            <person name="Huntemann M."/>
            <person name="Clum A."/>
            <person name="Foster B."/>
            <person name="Foster B."/>
            <person name="Roux S."/>
            <person name="Palaniappan K."/>
            <person name="Varghese N."/>
            <person name="Mukherjee S."/>
            <person name="Reddy T.B.K."/>
            <person name="Daum C."/>
            <person name="Copeland A."/>
            <person name="Chen I.A."/>
            <person name="Ivanova N.N."/>
            <person name="Kyrpides N.C."/>
            <person name="Shapiro N."/>
            <person name="Eloe-Fadrosh E.A."/>
            <person name="Pietrasiak N."/>
        </authorList>
    </citation>
    <scope>NUCLEOTIDE SEQUENCE</scope>
    <source>
        <strain evidence="11">GSE-NOS-MK-12-04C</strain>
    </source>
</reference>
<dbReference type="CDD" id="cd00082">
    <property type="entry name" value="HisKA"/>
    <property type="match status" value="1"/>
</dbReference>
<dbReference type="InterPro" id="IPR036890">
    <property type="entry name" value="HATPase_C_sf"/>
</dbReference>
<dbReference type="InterPro" id="IPR049835">
    <property type="entry name" value="RppB"/>
</dbReference>
<keyword evidence="6" id="KW-0902">Two-component regulatory system</keyword>
<dbReference type="InterPro" id="IPR036097">
    <property type="entry name" value="HisK_dim/P_sf"/>
</dbReference>
<keyword evidence="9" id="KW-1133">Transmembrane helix</keyword>
<comment type="caution">
    <text evidence="11">The sequence shown here is derived from an EMBL/GenBank/DDBJ whole genome shotgun (WGS) entry which is preliminary data.</text>
</comment>
<dbReference type="InterPro" id="IPR050351">
    <property type="entry name" value="BphY/WalK/GraS-like"/>
</dbReference>
<evidence type="ECO:0000256" key="2">
    <source>
        <dbReference type="ARBA" id="ARBA00012438"/>
    </source>
</evidence>
<proteinExistence type="predicted"/>
<evidence type="ECO:0000256" key="4">
    <source>
        <dbReference type="ARBA" id="ARBA00022679"/>
    </source>
</evidence>
<dbReference type="SMART" id="SM00388">
    <property type="entry name" value="HisKA"/>
    <property type="match status" value="1"/>
</dbReference>
<dbReference type="Gene3D" id="3.30.565.10">
    <property type="entry name" value="Histidine kinase-like ATPase, C-terminal domain"/>
    <property type="match status" value="1"/>
</dbReference>
<dbReference type="Pfam" id="PF02518">
    <property type="entry name" value="HATPase_c"/>
    <property type="match status" value="1"/>
</dbReference>
<evidence type="ECO:0000256" key="7">
    <source>
        <dbReference type="ARBA" id="ARBA00023136"/>
    </source>
</evidence>
<sequence>MNQNQLFNRTRASLACSYAVVMGLILGLLGLGVYRAIAHAHLMALDNELESLAGTLHDSIELKLEQPGRIEPIVKDFFPNLCKNQVNCQLQLPKPQHHILSPITQGNYYIRFLDTSGSLLAVAGTVPEGLPQALNKREWQTLSDNKGISYHQITVLLHTQNGKDWGYFQMGRSFKEFEDYLGTVKLILKLGLPISLVLVGGASWWLSGFAMQPIYKSYRQIEQFTADAAHELRTPLAATQATVESALLMQQLDEKEAQDILATVQRQTQRLTQLVADLLLLTRMDKQTASIHRGYLDLNDIISDSVEEVAMLAMGAKVKLKSEIRVEQPLQIIGDEDQIYRLISNLIINGIQYTPDGGEVKVCLDCCDNYAIIQVQDTGIGIAPNEQKRIFDRFYRVSSDRSRSTGGSGLGLAIVQAIVSAHHGSIQVQSQLGKGSSFIVQLPLESKYKVEGTKLYTEENTIFPMGASIGNLWRL</sequence>
<dbReference type="AlphaFoldDB" id="A0A951UU13"/>
<dbReference type="Pfam" id="PF00512">
    <property type="entry name" value="HisKA"/>
    <property type="match status" value="1"/>
</dbReference>
<gene>
    <name evidence="11" type="ORF">KME60_18225</name>
</gene>
<evidence type="ECO:0000256" key="1">
    <source>
        <dbReference type="ARBA" id="ARBA00000085"/>
    </source>
</evidence>
<dbReference type="SUPFAM" id="SSF47384">
    <property type="entry name" value="Homodimeric domain of signal transducing histidine kinase"/>
    <property type="match status" value="1"/>
</dbReference>
<dbReference type="InterPro" id="IPR004358">
    <property type="entry name" value="Sig_transdc_His_kin-like_C"/>
</dbReference>
<dbReference type="PROSITE" id="PS50109">
    <property type="entry name" value="HIS_KIN"/>
    <property type="match status" value="1"/>
</dbReference>
<accession>A0A951UU13</accession>
<evidence type="ECO:0000256" key="9">
    <source>
        <dbReference type="SAM" id="Phobius"/>
    </source>
</evidence>
<dbReference type="SMART" id="SM00387">
    <property type="entry name" value="HATPase_c"/>
    <property type="match status" value="1"/>
</dbReference>
<evidence type="ECO:0000313" key="12">
    <source>
        <dbReference type="Proteomes" id="UP000729701"/>
    </source>
</evidence>
<protein>
    <recommendedName>
        <fullName evidence="2">histidine kinase</fullName>
        <ecNumber evidence="2">2.7.13.3</ecNumber>
    </recommendedName>
</protein>
<evidence type="ECO:0000313" key="11">
    <source>
        <dbReference type="EMBL" id="MBW4669297.1"/>
    </source>
</evidence>
<keyword evidence="9" id="KW-0812">Transmembrane</keyword>
<dbReference type="InterPro" id="IPR005467">
    <property type="entry name" value="His_kinase_dom"/>
</dbReference>
<evidence type="ECO:0000256" key="6">
    <source>
        <dbReference type="ARBA" id="ARBA00023012"/>
    </source>
</evidence>
<dbReference type="Gene3D" id="1.10.287.130">
    <property type="match status" value="1"/>
</dbReference>
<evidence type="ECO:0000256" key="3">
    <source>
        <dbReference type="ARBA" id="ARBA00022553"/>
    </source>
</evidence>
<keyword evidence="4" id="KW-0808">Transferase</keyword>
<keyword evidence="5 11" id="KW-0418">Kinase</keyword>
<dbReference type="FunFam" id="3.30.565.10:FF:000006">
    <property type="entry name" value="Sensor histidine kinase WalK"/>
    <property type="match status" value="1"/>
</dbReference>
<feature type="domain" description="Histidine kinase" evidence="10">
    <location>
        <begin position="227"/>
        <end position="446"/>
    </location>
</feature>
<dbReference type="FunFam" id="1.10.287.130:FF:000001">
    <property type="entry name" value="Two-component sensor histidine kinase"/>
    <property type="match status" value="1"/>
</dbReference>
<evidence type="ECO:0000259" key="10">
    <source>
        <dbReference type="PROSITE" id="PS50109"/>
    </source>
</evidence>
<dbReference type="EMBL" id="JAHHGZ010000019">
    <property type="protein sequence ID" value="MBW4669297.1"/>
    <property type="molecule type" value="Genomic_DNA"/>
</dbReference>
<evidence type="ECO:0000256" key="8">
    <source>
        <dbReference type="ARBA" id="ARBA00055745"/>
    </source>
</evidence>
<name>A0A951UU13_9CYAN</name>
<dbReference type="SUPFAM" id="SSF55874">
    <property type="entry name" value="ATPase domain of HSP90 chaperone/DNA topoisomerase II/histidine kinase"/>
    <property type="match status" value="1"/>
</dbReference>
<keyword evidence="3" id="KW-0597">Phosphoprotein</keyword>
<dbReference type="InterPro" id="IPR003661">
    <property type="entry name" value="HisK_dim/P_dom"/>
</dbReference>
<dbReference type="EC" id="2.7.13.3" evidence="2"/>
<reference evidence="11" key="1">
    <citation type="submission" date="2021-05" db="EMBL/GenBank/DDBJ databases">
        <authorList>
            <person name="Pietrasiak N."/>
            <person name="Ward R."/>
            <person name="Stajich J.E."/>
            <person name="Kurbessoian T."/>
        </authorList>
    </citation>
    <scope>NUCLEOTIDE SEQUENCE</scope>
    <source>
        <strain evidence="11">GSE-NOS-MK-12-04C</strain>
    </source>
</reference>
<comment type="function">
    <text evidence="8">Photoreceptor which exists in two forms that are reversibly interconvertible by light: the R form that absorbs maximally in the red region of the spectrum and the FR form that absorbs maximally in the far-red region.</text>
</comment>
<organism evidence="11 12">
    <name type="scientific">Cyanomargarita calcarea GSE-NOS-MK-12-04C</name>
    <dbReference type="NCBI Taxonomy" id="2839659"/>
    <lineage>
        <taxon>Bacteria</taxon>
        <taxon>Bacillati</taxon>
        <taxon>Cyanobacteriota</taxon>
        <taxon>Cyanophyceae</taxon>
        <taxon>Nostocales</taxon>
        <taxon>Cyanomargaritaceae</taxon>
        <taxon>Cyanomargarita</taxon>
    </lineage>
</organism>
<feature type="transmembrane region" description="Helical" evidence="9">
    <location>
        <begin position="12"/>
        <end position="34"/>
    </location>
</feature>
<dbReference type="GO" id="GO:0016036">
    <property type="term" value="P:cellular response to phosphate starvation"/>
    <property type="evidence" value="ECO:0007669"/>
    <property type="project" value="TreeGrafter"/>
</dbReference>
<dbReference type="GO" id="GO:0004721">
    <property type="term" value="F:phosphoprotein phosphatase activity"/>
    <property type="evidence" value="ECO:0007669"/>
    <property type="project" value="TreeGrafter"/>
</dbReference>
<keyword evidence="7 9" id="KW-0472">Membrane</keyword>
<dbReference type="InterPro" id="IPR003594">
    <property type="entry name" value="HATPase_dom"/>
</dbReference>
<dbReference type="Proteomes" id="UP000729701">
    <property type="component" value="Unassembled WGS sequence"/>
</dbReference>
<dbReference type="PANTHER" id="PTHR45453">
    <property type="entry name" value="PHOSPHATE REGULON SENSOR PROTEIN PHOR"/>
    <property type="match status" value="1"/>
</dbReference>
<dbReference type="PRINTS" id="PR00344">
    <property type="entry name" value="BCTRLSENSOR"/>
</dbReference>
<dbReference type="PANTHER" id="PTHR45453:SF1">
    <property type="entry name" value="PHOSPHATE REGULON SENSOR PROTEIN PHOR"/>
    <property type="match status" value="1"/>
</dbReference>
<comment type="catalytic activity">
    <reaction evidence="1">
        <text>ATP + protein L-histidine = ADP + protein N-phospho-L-histidine.</text>
        <dbReference type="EC" id="2.7.13.3"/>
    </reaction>
</comment>
<dbReference type="GO" id="GO:0000155">
    <property type="term" value="F:phosphorelay sensor kinase activity"/>
    <property type="evidence" value="ECO:0007669"/>
    <property type="project" value="InterPro"/>
</dbReference>